<evidence type="ECO:0000259" key="8">
    <source>
        <dbReference type="Pfam" id="PF05698"/>
    </source>
</evidence>
<evidence type="ECO:0000256" key="5">
    <source>
        <dbReference type="ARBA" id="ARBA00023186"/>
    </source>
</evidence>
<evidence type="ECO:0000256" key="3">
    <source>
        <dbReference type="ARBA" id="ARBA00013194"/>
    </source>
</evidence>
<feature type="domain" description="Trigger factor C-terminal" evidence="8">
    <location>
        <begin position="260"/>
        <end position="408"/>
    </location>
</feature>
<dbReference type="Gene3D" id="3.10.50.40">
    <property type="match status" value="1"/>
</dbReference>
<dbReference type="InterPro" id="IPR005215">
    <property type="entry name" value="Trig_fac"/>
</dbReference>
<dbReference type="InterPro" id="IPR037041">
    <property type="entry name" value="Trigger_fac_C_sf"/>
</dbReference>
<keyword evidence="6 9" id="KW-0413">Isomerase</keyword>
<evidence type="ECO:0000256" key="6">
    <source>
        <dbReference type="ARBA" id="ARBA00023235"/>
    </source>
</evidence>
<dbReference type="SUPFAM" id="SSF102735">
    <property type="entry name" value="Trigger factor ribosome-binding domain"/>
    <property type="match status" value="1"/>
</dbReference>
<protein>
    <recommendedName>
        <fullName evidence="3">peptidylprolyl isomerase</fullName>
        <ecNumber evidence="3">5.2.1.8</ecNumber>
    </recommendedName>
</protein>
<reference evidence="9" key="1">
    <citation type="submission" date="2020-05" db="EMBL/GenBank/DDBJ databases">
        <authorList>
            <person name="Chiriac C."/>
            <person name="Salcher M."/>
            <person name="Ghai R."/>
            <person name="Kavagutti S V."/>
        </authorList>
    </citation>
    <scope>NUCLEOTIDE SEQUENCE</scope>
</reference>
<dbReference type="SUPFAM" id="SSF54534">
    <property type="entry name" value="FKBP-like"/>
    <property type="match status" value="1"/>
</dbReference>
<name>A0A6J5RS64_9CAUD</name>
<evidence type="ECO:0000256" key="2">
    <source>
        <dbReference type="ARBA" id="ARBA00005464"/>
    </source>
</evidence>
<dbReference type="SUPFAM" id="SSF109998">
    <property type="entry name" value="Triger factor/SurA peptide-binding domain-like"/>
    <property type="match status" value="1"/>
</dbReference>
<keyword evidence="5" id="KW-0143">Chaperone</keyword>
<comment type="catalytic activity">
    <reaction evidence="1">
        <text>[protein]-peptidylproline (omega=180) = [protein]-peptidylproline (omega=0)</text>
        <dbReference type="Rhea" id="RHEA:16237"/>
        <dbReference type="Rhea" id="RHEA-COMP:10747"/>
        <dbReference type="Rhea" id="RHEA-COMP:10748"/>
        <dbReference type="ChEBI" id="CHEBI:83833"/>
        <dbReference type="ChEBI" id="CHEBI:83834"/>
        <dbReference type="EC" id="5.2.1.8"/>
    </reaction>
</comment>
<dbReference type="Pfam" id="PF05698">
    <property type="entry name" value="Trigger_C"/>
    <property type="match status" value="1"/>
</dbReference>
<evidence type="ECO:0000259" key="7">
    <source>
        <dbReference type="Pfam" id="PF05697"/>
    </source>
</evidence>
<evidence type="ECO:0000256" key="4">
    <source>
        <dbReference type="ARBA" id="ARBA00023110"/>
    </source>
</evidence>
<dbReference type="Pfam" id="PF05697">
    <property type="entry name" value="Trigger_N"/>
    <property type="match status" value="1"/>
</dbReference>
<evidence type="ECO:0000256" key="1">
    <source>
        <dbReference type="ARBA" id="ARBA00000971"/>
    </source>
</evidence>
<dbReference type="GO" id="GO:0015031">
    <property type="term" value="P:protein transport"/>
    <property type="evidence" value="ECO:0007669"/>
    <property type="project" value="InterPro"/>
</dbReference>
<dbReference type="Gene3D" id="3.30.70.1050">
    <property type="entry name" value="Trigger factor ribosome-binding domain"/>
    <property type="match status" value="1"/>
</dbReference>
<dbReference type="PIRSF" id="PIRSF003095">
    <property type="entry name" value="Trigger_factor"/>
    <property type="match status" value="1"/>
</dbReference>
<keyword evidence="4" id="KW-0697">Rotamase</keyword>
<accession>A0A6J5RS64</accession>
<feature type="domain" description="Trigger factor ribosome-binding bacterial" evidence="7">
    <location>
        <begin position="1"/>
        <end position="141"/>
    </location>
</feature>
<dbReference type="EC" id="5.2.1.8" evidence="3"/>
<organism evidence="9">
    <name type="scientific">uncultured Caudovirales phage</name>
    <dbReference type="NCBI Taxonomy" id="2100421"/>
    <lineage>
        <taxon>Viruses</taxon>
        <taxon>Duplodnaviria</taxon>
        <taxon>Heunggongvirae</taxon>
        <taxon>Uroviricota</taxon>
        <taxon>Caudoviricetes</taxon>
        <taxon>Peduoviridae</taxon>
        <taxon>Maltschvirus</taxon>
        <taxon>Maltschvirus maltsch</taxon>
    </lineage>
</organism>
<sequence length="415" mass="47139">MQIEVKEVEPCKLYVHYTADAGDILNKRGEVIGFFKKAPVPGFRQGKATLDAIKMHYRSQIEDSLKRALAEDAYHNTLFEKKIKPHGAPIMENILMLDGKFTCEFQIHIKPEFEAAPYKGLEIVKPHDQASTVEVTEKMLQELRVRFGEVSPYTEDDFVQLGDNVIVDYDCFIDDNKVDNLCAQGEMVSVGNSQLIDFDNNLLGMKIGESREFDLIIPENGLPSLVGKRVHFKVDVNMGSKVTPCPLDDSLAIKLGKNNMNELREFIHASADGKIIKDSAALMVNAVSNKLVDINKIDVPNWMSLSEAKYLAHNSKLNWDVLPDEDREKFLSMSEKNVKLSLILDKIRELEPDAQLSDNEVFDMIKKNIASSKIQTSFDDVIKEMNRTGYLQILMSRIRDEYTLDFVMKNIKIVE</sequence>
<dbReference type="GO" id="GO:0006457">
    <property type="term" value="P:protein folding"/>
    <property type="evidence" value="ECO:0007669"/>
    <property type="project" value="InterPro"/>
</dbReference>
<dbReference type="InterPro" id="IPR008881">
    <property type="entry name" value="Trigger_fac_ribosome-bd_bac"/>
</dbReference>
<proteinExistence type="inferred from homology"/>
<dbReference type="InterPro" id="IPR036611">
    <property type="entry name" value="Trigger_fac_ribosome-bd_sf"/>
</dbReference>
<dbReference type="InterPro" id="IPR008880">
    <property type="entry name" value="Trigger_fac_C"/>
</dbReference>
<dbReference type="NCBIfam" id="TIGR00115">
    <property type="entry name" value="tig"/>
    <property type="match status" value="1"/>
</dbReference>
<dbReference type="EMBL" id="LR797252">
    <property type="protein sequence ID" value="CAB4197056.1"/>
    <property type="molecule type" value="Genomic_DNA"/>
</dbReference>
<dbReference type="InterPro" id="IPR027304">
    <property type="entry name" value="Trigger_fact/SurA_dom_sf"/>
</dbReference>
<dbReference type="InterPro" id="IPR046357">
    <property type="entry name" value="PPIase_dom_sf"/>
</dbReference>
<comment type="similarity">
    <text evidence="2">Belongs to the FKBP-type PPIase family. Tig subfamily.</text>
</comment>
<evidence type="ECO:0000313" key="9">
    <source>
        <dbReference type="EMBL" id="CAB4197056.1"/>
    </source>
</evidence>
<dbReference type="Gene3D" id="1.10.3120.10">
    <property type="entry name" value="Trigger factor, C-terminal domain"/>
    <property type="match status" value="1"/>
</dbReference>
<dbReference type="GO" id="GO:0003755">
    <property type="term" value="F:peptidyl-prolyl cis-trans isomerase activity"/>
    <property type="evidence" value="ECO:0007669"/>
    <property type="project" value="UniProtKB-KW"/>
</dbReference>
<gene>
    <name evidence="9" type="ORF">UFOVP1290_576</name>
</gene>